<dbReference type="PANTHER" id="PTHR30146:SF148">
    <property type="entry name" value="HTH-TYPE TRANSCRIPTIONAL REPRESSOR PURR-RELATED"/>
    <property type="match status" value="1"/>
</dbReference>
<dbReference type="OrthoDB" id="37081at2"/>
<dbReference type="PRINTS" id="PR00036">
    <property type="entry name" value="HTHLACI"/>
</dbReference>
<name>A0A0B6TTL3_9CORY</name>
<dbReference type="CDD" id="cd06267">
    <property type="entry name" value="PBP1_LacI_sugar_binding-like"/>
    <property type="match status" value="1"/>
</dbReference>
<dbReference type="SUPFAM" id="SSF47413">
    <property type="entry name" value="lambda repressor-like DNA-binding domains"/>
    <property type="match status" value="1"/>
</dbReference>
<gene>
    <name evidence="6" type="ORF">B840_10100</name>
</gene>
<accession>A0A0B6TTL3</accession>
<feature type="domain" description="HTH lacI-type" evidence="5">
    <location>
        <begin position="5"/>
        <end position="59"/>
    </location>
</feature>
<dbReference type="STRING" id="1224162.B840_10100"/>
<dbReference type="Proteomes" id="UP000031928">
    <property type="component" value="Chromosome"/>
</dbReference>
<dbReference type="Gene3D" id="3.40.50.2300">
    <property type="match status" value="2"/>
</dbReference>
<evidence type="ECO:0000256" key="1">
    <source>
        <dbReference type="ARBA" id="ARBA00022491"/>
    </source>
</evidence>
<dbReference type="InterPro" id="IPR046335">
    <property type="entry name" value="LacI/GalR-like_sensor"/>
</dbReference>
<dbReference type="KEGG" id="cmq:B840_10100"/>
<dbReference type="EMBL" id="CP007790">
    <property type="protein sequence ID" value="AJK69604.1"/>
    <property type="molecule type" value="Genomic_DNA"/>
</dbReference>
<evidence type="ECO:0000313" key="6">
    <source>
        <dbReference type="EMBL" id="AJK69604.1"/>
    </source>
</evidence>
<dbReference type="PROSITE" id="PS50932">
    <property type="entry name" value="HTH_LACI_2"/>
    <property type="match status" value="1"/>
</dbReference>
<dbReference type="RefSeq" id="WP_042622006.1">
    <property type="nucleotide sequence ID" value="NZ_CP007790.1"/>
</dbReference>
<organism evidence="6 7">
    <name type="scientific">Corynebacterium marinum DSM 44953</name>
    <dbReference type="NCBI Taxonomy" id="1224162"/>
    <lineage>
        <taxon>Bacteria</taxon>
        <taxon>Bacillati</taxon>
        <taxon>Actinomycetota</taxon>
        <taxon>Actinomycetes</taxon>
        <taxon>Mycobacteriales</taxon>
        <taxon>Corynebacteriaceae</taxon>
        <taxon>Corynebacterium</taxon>
    </lineage>
</organism>
<dbReference type="HOGENOM" id="CLU_037628_6_0_11"/>
<dbReference type="InterPro" id="IPR010982">
    <property type="entry name" value="Lambda_DNA-bd_dom_sf"/>
</dbReference>
<dbReference type="PANTHER" id="PTHR30146">
    <property type="entry name" value="LACI-RELATED TRANSCRIPTIONAL REPRESSOR"/>
    <property type="match status" value="1"/>
</dbReference>
<dbReference type="SUPFAM" id="SSF53822">
    <property type="entry name" value="Periplasmic binding protein-like I"/>
    <property type="match status" value="1"/>
</dbReference>
<keyword evidence="2" id="KW-0805">Transcription regulation</keyword>
<keyword evidence="1" id="KW-0678">Repressor</keyword>
<dbReference type="InterPro" id="IPR000843">
    <property type="entry name" value="HTH_LacI"/>
</dbReference>
<dbReference type="CDD" id="cd01392">
    <property type="entry name" value="HTH_LacI"/>
    <property type="match status" value="1"/>
</dbReference>
<dbReference type="Pfam" id="PF00356">
    <property type="entry name" value="LacI"/>
    <property type="match status" value="1"/>
</dbReference>
<dbReference type="Pfam" id="PF13377">
    <property type="entry name" value="Peripla_BP_3"/>
    <property type="match status" value="1"/>
</dbReference>
<evidence type="ECO:0000256" key="2">
    <source>
        <dbReference type="ARBA" id="ARBA00023015"/>
    </source>
</evidence>
<evidence type="ECO:0000259" key="5">
    <source>
        <dbReference type="PROSITE" id="PS50932"/>
    </source>
</evidence>
<sequence length="366" mass="39300">MADGVTIYDIAELAGVSASTVSRVFSRPDRVSFRTAEKVRAAARQLGYRLDVETGSSGSAQRATRNLGLVVADITNPFFQEVFRGAEHAARQEGMLLTIADTHESVRRAKAAVELLMPTVDGLLLASTRLANGDIQKIARLIPTVCINRPVPGVPSVLVNNYEGAIRAAEHLESQGVRSITYLAGPTDSWADASRWRGLLDAVDPHALSTDRNMTAVVDPAPVPFTRSAPLSPETVARLSRLTVRQQRVEEPTTVGGRRAFELWRKNPTDAVICFNDLVAIGFLDQARRAGVDVPGDVAVVGCDNTEVTSLVHPGLTTIAGPLRSMGRVAAANLMAVIRGLKGPSAQPRVLPTRLIVRASSLHVRE</sequence>
<keyword evidence="7" id="KW-1185">Reference proteome</keyword>
<evidence type="ECO:0000256" key="3">
    <source>
        <dbReference type="ARBA" id="ARBA00023125"/>
    </source>
</evidence>
<keyword evidence="4" id="KW-0804">Transcription</keyword>
<evidence type="ECO:0000256" key="4">
    <source>
        <dbReference type="ARBA" id="ARBA00023163"/>
    </source>
</evidence>
<dbReference type="GO" id="GO:0000976">
    <property type="term" value="F:transcription cis-regulatory region binding"/>
    <property type="evidence" value="ECO:0007669"/>
    <property type="project" value="TreeGrafter"/>
</dbReference>
<dbReference type="Gene3D" id="1.10.260.40">
    <property type="entry name" value="lambda repressor-like DNA-binding domains"/>
    <property type="match status" value="1"/>
</dbReference>
<dbReference type="GO" id="GO:0003700">
    <property type="term" value="F:DNA-binding transcription factor activity"/>
    <property type="evidence" value="ECO:0007669"/>
    <property type="project" value="TreeGrafter"/>
</dbReference>
<evidence type="ECO:0000313" key="7">
    <source>
        <dbReference type="Proteomes" id="UP000031928"/>
    </source>
</evidence>
<dbReference type="SMART" id="SM00354">
    <property type="entry name" value="HTH_LACI"/>
    <property type="match status" value="1"/>
</dbReference>
<protein>
    <submittedName>
        <fullName evidence="6">Transcription regulator</fullName>
    </submittedName>
</protein>
<keyword evidence="3" id="KW-0238">DNA-binding</keyword>
<reference evidence="6 7" key="1">
    <citation type="submission" date="2014-05" db="EMBL/GenBank/DDBJ databases">
        <title>Complete genome sequence of Corynebacterium marinum DSM 44953.</title>
        <authorList>
            <person name="Schaffert L."/>
            <person name="Albersmeier A."/>
            <person name="Kalinowski J."/>
            <person name="Ruckert C."/>
        </authorList>
    </citation>
    <scope>NUCLEOTIDE SEQUENCE [LARGE SCALE GENOMIC DNA]</scope>
    <source>
        <strain evidence="6 7">DSM 44953</strain>
    </source>
</reference>
<proteinExistence type="predicted"/>
<dbReference type="InterPro" id="IPR028082">
    <property type="entry name" value="Peripla_BP_I"/>
</dbReference>
<dbReference type="AlphaFoldDB" id="A0A0B6TTL3"/>